<dbReference type="EMBL" id="KV417293">
    <property type="protein sequence ID" value="KZO94767.1"/>
    <property type="molecule type" value="Genomic_DNA"/>
</dbReference>
<evidence type="ECO:0008006" key="3">
    <source>
        <dbReference type="Google" id="ProtNLM"/>
    </source>
</evidence>
<sequence>MSTEELSYEFEVVLFKTNKADPAATREKIAAGFAVQTKHEDFVRYAVEGVKVEDDSVALLIVQWTSYDGFLRFLASPLGPQFTAVSEGAVLELVSLKHYHFYRPLSFDPPIPVFEVIDATVKPAGLDAFPTFLSALNEVVSMVSDYSGLGWTVGWQKEDPSKLLVLIGWSSVERHKEFRASGDKGWNSFIAKFGPVSAQYFDIEEMFHVKTVKIGDSV</sequence>
<dbReference type="Proteomes" id="UP000076738">
    <property type="component" value="Unassembled WGS sequence"/>
</dbReference>
<keyword evidence="2" id="KW-1185">Reference proteome</keyword>
<protein>
    <recommendedName>
        <fullName evidence="3">ABM domain-containing protein</fullName>
    </recommendedName>
</protein>
<proteinExistence type="predicted"/>
<organism evidence="1 2">
    <name type="scientific">Calocera viscosa (strain TUFC12733)</name>
    <dbReference type="NCBI Taxonomy" id="1330018"/>
    <lineage>
        <taxon>Eukaryota</taxon>
        <taxon>Fungi</taxon>
        <taxon>Dikarya</taxon>
        <taxon>Basidiomycota</taxon>
        <taxon>Agaricomycotina</taxon>
        <taxon>Dacrymycetes</taxon>
        <taxon>Dacrymycetales</taxon>
        <taxon>Dacrymycetaceae</taxon>
        <taxon>Calocera</taxon>
    </lineage>
</organism>
<dbReference type="AlphaFoldDB" id="A0A167KLG8"/>
<gene>
    <name evidence="1" type="ORF">CALVIDRAFT_200224</name>
</gene>
<dbReference type="Gene3D" id="3.30.70.100">
    <property type="match status" value="1"/>
</dbReference>
<reference evidence="1 2" key="1">
    <citation type="journal article" date="2016" name="Mol. Biol. Evol.">
        <title>Comparative Genomics of Early-Diverging Mushroom-Forming Fungi Provides Insights into the Origins of Lignocellulose Decay Capabilities.</title>
        <authorList>
            <person name="Nagy L.G."/>
            <person name="Riley R."/>
            <person name="Tritt A."/>
            <person name="Adam C."/>
            <person name="Daum C."/>
            <person name="Floudas D."/>
            <person name="Sun H."/>
            <person name="Yadav J.S."/>
            <person name="Pangilinan J."/>
            <person name="Larsson K.H."/>
            <person name="Matsuura K."/>
            <person name="Barry K."/>
            <person name="Labutti K."/>
            <person name="Kuo R."/>
            <person name="Ohm R.A."/>
            <person name="Bhattacharya S.S."/>
            <person name="Shirouzu T."/>
            <person name="Yoshinaga Y."/>
            <person name="Martin F.M."/>
            <person name="Grigoriev I.V."/>
            <person name="Hibbett D.S."/>
        </authorList>
    </citation>
    <scope>NUCLEOTIDE SEQUENCE [LARGE SCALE GENOMIC DNA]</scope>
    <source>
        <strain evidence="1 2">TUFC12733</strain>
    </source>
</reference>
<accession>A0A167KLG8</accession>
<name>A0A167KLG8_CALVF</name>
<evidence type="ECO:0000313" key="2">
    <source>
        <dbReference type="Proteomes" id="UP000076738"/>
    </source>
</evidence>
<evidence type="ECO:0000313" key="1">
    <source>
        <dbReference type="EMBL" id="KZO94767.1"/>
    </source>
</evidence>
<dbReference type="OrthoDB" id="3830579at2759"/>